<sequence length="254" mass="28555">MPKFPYKPNCSLSKSSQRRRANKSKIVKKTNIFNTFSSNTIAHTDSTSTFVSNTDDIVSTSNNQSVVLNNLLSETVLVNNQSNCGSQNIENEPCHNFYITTNSYKSTSNDKNSHLFQFELASFIISARLPRSNATKLLKLLKSVDNIEYLRSLPMDSRTLLSTPRSGEIVISNIEGGEYIHFGIKTGLIHLYNFNPYVRQLNILELWFNIDGLPIFKKGKSLWPILCGVCIKNAVKPFIVGAYFGAKKSQNVDE</sequence>
<dbReference type="AlphaFoldDB" id="A0A6G0VRG6"/>
<feature type="region of interest" description="Disordered" evidence="1">
    <location>
        <begin position="1"/>
        <end position="23"/>
    </location>
</feature>
<name>A0A6G0VRG6_APHCR</name>
<evidence type="ECO:0008006" key="4">
    <source>
        <dbReference type="Google" id="ProtNLM"/>
    </source>
</evidence>
<evidence type="ECO:0000313" key="3">
    <source>
        <dbReference type="Proteomes" id="UP000478052"/>
    </source>
</evidence>
<organism evidence="2 3">
    <name type="scientific">Aphis craccivora</name>
    <name type="common">Cowpea aphid</name>
    <dbReference type="NCBI Taxonomy" id="307492"/>
    <lineage>
        <taxon>Eukaryota</taxon>
        <taxon>Metazoa</taxon>
        <taxon>Ecdysozoa</taxon>
        <taxon>Arthropoda</taxon>
        <taxon>Hexapoda</taxon>
        <taxon>Insecta</taxon>
        <taxon>Pterygota</taxon>
        <taxon>Neoptera</taxon>
        <taxon>Paraneoptera</taxon>
        <taxon>Hemiptera</taxon>
        <taxon>Sternorrhyncha</taxon>
        <taxon>Aphidomorpha</taxon>
        <taxon>Aphidoidea</taxon>
        <taxon>Aphididae</taxon>
        <taxon>Aphidini</taxon>
        <taxon>Aphis</taxon>
        <taxon>Aphis</taxon>
    </lineage>
</organism>
<dbReference type="OrthoDB" id="10036512at2759"/>
<accession>A0A6G0VRG6</accession>
<evidence type="ECO:0000256" key="1">
    <source>
        <dbReference type="SAM" id="MobiDB-lite"/>
    </source>
</evidence>
<comment type="caution">
    <text evidence="2">The sequence shown here is derived from an EMBL/GenBank/DDBJ whole genome shotgun (WGS) entry which is preliminary data.</text>
</comment>
<feature type="non-terminal residue" evidence="2">
    <location>
        <position position="254"/>
    </location>
</feature>
<protein>
    <recommendedName>
        <fullName evidence="4">DUF4806 domain-containing protein</fullName>
    </recommendedName>
</protein>
<gene>
    <name evidence="2" type="ORF">FWK35_00036350</name>
</gene>
<proteinExistence type="predicted"/>
<dbReference type="Proteomes" id="UP000478052">
    <property type="component" value="Unassembled WGS sequence"/>
</dbReference>
<evidence type="ECO:0000313" key="2">
    <source>
        <dbReference type="EMBL" id="KAF0703535.1"/>
    </source>
</evidence>
<keyword evidence="3" id="KW-1185">Reference proteome</keyword>
<dbReference type="EMBL" id="VUJU01013855">
    <property type="protein sequence ID" value="KAF0703535.1"/>
    <property type="molecule type" value="Genomic_DNA"/>
</dbReference>
<reference evidence="2 3" key="1">
    <citation type="submission" date="2019-08" db="EMBL/GenBank/DDBJ databases">
        <title>Whole genome of Aphis craccivora.</title>
        <authorList>
            <person name="Voronova N.V."/>
            <person name="Shulinski R.S."/>
            <person name="Bandarenka Y.V."/>
            <person name="Zhorov D.G."/>
            <person name="Warner D."/>
        </authorList>
    </citation>
    <scope>NUCLEOTIDE SEQUENCE [LARGE SCALE GENOMIC DNA]</scope>
    <source>
        <strain evidence="2">180601</strain>
        <tissue evidence="2">Whole Body</tissue>
    </source>
</reference>